<feature type="transmembrane region" description="Helical" evidence="6">
    <location>
        <begin position="30"/>
        <end position="63"/>
    </location>
</feature>
<keyword evidence="2" id="KW-1003">Cell membrane</keyword>
<evidence type="ECO:0000259" key="7">
    <source>
        <dbReference type="Pfam" id="PF06271"/>
    </source>
</evidence>
<keyword evidence="3 6" id="KW-0812">Transmembrane</keyword>
<evidence type="ECO:0000256" key="1">
    <source>
        <dbReference type="ARBA" id="ARBA00004651"/>
    </source>
</evidence>
<gene>
    <name evidence="8" type="ORF">K3169_27955</name>
</gene>
<protein>
    <submittedName>
        <fullName evidence="8">RDD family protein</fullName>
    </submittedName>
</protein>
<dbReference type="InterPro" id="IPR051791">
    <property type="entry name" value="Pra-immunoreactive"/>
</dbReference>
<dbReference type="InterPro" id="IPR010432">
    <property type="entry name" value="RDD"/>
</dbReference>
<comment type="subcellular location">
    <subcellularLocation>
        <location evidence="1">Cell membrane</location>
        <topology evidence="1">Multi-pass membrane protein</topology>
    </subcellularLocation>
</comment>
<dbReference type="Proteomes" id="UP001063228">
    <property type="component" value="Chromosome"/>
</dbReference>
<evidence type="ECO:0000256" key="5">
    <source>
        <dbReference type="ARBA" id="ARBA00023136"/>
    </source>
</evidence>
<evidence type="ECO:0000256" key="3">
    <source>
        <dbReference type="ARBA" id="ARBA00022692"/>
    </source>
</evidence>
<dbReference type="Pfam" id="PF06271">
    <property type="entry name" value="RDD"/>
    <property type="match status" value="1"/>
</dbReference>
<accession>A0ABY6FEL8</accession>
<dbReference type="RefSeq" id="WP_263269172.1">
    <property type="nucleotide sequence ID" value="NZ_CP081201.1"/>
</dbReference>
<feature type="domain" description="RDD" evidence="7">
    <location>
        <begin position="16"/>
        <end position="129"/>
    </location>
</feature>
<evidence type="ECO:0000256" key="6">
    <source>
        <dbReference type="SAM" id="Phobius"/>
    </source>
</evidence>
<evidence type="ECO:0000313" key="9">
    <source>
        <dbReference type="Proteomes" id="UP001063228"/>
    </source>
</evidence>
<evidence type="ECO:0000256" key="4">
    <source>
        <dbReference type="ARBA" id="ARBA00022989"/>
    </source>
</evidence>
<dbReference type="PANTHER" id="PTHR36115">
    <property type="entry name" value="PROLINE-RICH ANTIGEN HOMOLOG-RELATED"/>
    <property type="match status" value="1"/>
</dbReference>
<keyword evidence="9" id="KW-1185">Reference proteome</keyword>
<organism evidence="8 9">
    <name type="scientific">Pseudomonas phytophila</name>
    <dbReference type="NCBI Taxonomy" id="2867264"/>
    <lineage>
        <taxon>Bacteria</taxon>
        <taxon>Pseudomonadati</taxon>
        <taxon>Pseudomonadota</taxon>
        <taxon>Gammaproteobacteria</taxon>
        <taxon>Pseudomonadales</taxon>
        <taxon>Pseudomonadaceae</taxon>
        <taxon>Pseudomonas</taxon>
    </lineage>
</organism>
<dbReference type="EMBL" id="CP081201">
    <property type="protein sequence ID" value="UXZ96078.1"/>
    <property type="molecule type" value="Genomic_DNA"/>
</dbReference>
<reference evidence="8" key="1">
    <citation type="submission" date="2021-08" db="EMBL/GenBank/DDBJ databases">
        <title>Complete genome sequence of Pseudomonas phytophila.</title>
        <authorList>
            <person name="Weir B.S."/>
            <person name="Templeton M.D."/>
            <person name="Arshed S."/>
            <person name="Andersen M.T."/>
            <person name="Jayaraman J."/>
        </authorList>
    </citation>
    <scope>NUCLEOTIDE SEQUENCE</scope>
    <source>
        <strain evidence="8">ICMP 23753</strain>
    </source>
</reference>
<keyword evidence="5 6" id="KW-0472">Membrane</keyword>
<proteinExistence type="predicted"/>
<evidence type="ECO:0000256" key="2">
    <source>
        <dbReference type="ARBA" id="ARBA00022475"/>
    </source>
</evidence>
<evidence type="ECO:0000313" key="8">
    <source>
        <dbReference type="EMBL" id="UXZ96078.1"/>
    </source>
</evidence>
<sequence length="370" mass="41262">MLEPRQFTHGATTYALASPWRRLAAQTIDLIVASLIVAICAVPLLLISSALGALLAPLAYAYLLFADAIWNGQSLGKKVMKIVVMDEQNLVPCGYLQAFVRNLLKLLLLFLDWIFIFFDSQKRIGDMAASTIVVNQIPVSNAPFKATSPGGHVDTSSEIYQTLHAVPASADYAVDAADLDPEDIPKERIEKVNALLNSADESVRYEAAKLLVNWGFQHALQHLAVFIDDLKGGYIDHQLHGFDNTQKHNLAALTRYWAIQSDEGKGEQARKDIYPLISKIIALSNTKPFQIAGMFWLVSERGMTEYLPVLRAHLASIIGHPDDYYWKIRDVVTLLHAVDPEFLNELLIQKNIALEQYLITENDNNPDGRP</sequence>
<keyword evidence="4 6" id="KW-1133">Transmembrane helix</keyword>
<name>A0ABY6FEL8_9PSED</name>